<sequence>MEALEVRSDRLKRVLAVWRGLEMIADGTPRRASFSPHCLDSSDLPYVVLVDVIDGGADFRFRLAGTEVVRAVGREFTGLRLSENLHLPEVPDLVASYRECLRARAPVVYRGTLARFGKKFVTYERLTLPLADEAGDITTILGALDFGVLEGR</sequence>
<reference evidence="1" key="1">
    <citation type="submission" date="2021-04" db="EMBL/GenBank/DDBJ databases">
        <authorList>
            <person name="Zhang D.-C."/>
        </authorList>
    </citation>
    <scope>NUCLEOTIDE SEQUENCE</scope>
    <source>
        <strain evidence="1">CGMCC 1.15697</strain>
    </source>
</reference>
<keyword evidence="2" id="KW-1185">Reference proteome</keyword>
<comment type="caution">
    <text evidence="1">The sequence shown here is derived from an EMBL/GenBank/DDBJ whole genome shotgun (WGS) entry which is preliminary data.</text>
</comment>
<evidence type="ECO:0000313" key="1">
    <source>
        <dbReference type="EMBL" id="MBP5857977.1"/>
    </source>
</evidence>
<dbReference type="InterPro" id="IPR009922">
    <property type="entry name" value="DUF1457"/>
</dbReference>
<organism evidence="1 2">
    <name type="scientific">Marivibrio halodurans</name>
    <dbReference type="NCBI Taxonomy" id="2039722"/>
    <lineage>
        <taxon>Bacteria</taxon>
        <taxon>Pseudomonadati</taxon>
        <taxon>Pseudomonadota</taxon>
        <taxon>Alphaproteobacteria</taxon>
        <taxon>Rhodospirillales</taxon>
        <taxon>Rhodospirillaceae</taxon>
        <taxon>Marivibrio</taxon>
    </lineage>
</organism>
<dbReference type="EMBL" id="JAGMWN010000006">
    <property type="protein sequence ID" value="MBP5857977.1"/>
    <property type="molecule type" value="Genomic_DNA"/>
</dbReference>
<proteinExistence type="predicted"/>
<dbReference type="RefSeq" id="WP_210682567.1">
    <property type="nucleotide sequence ID" value="NZ_JAGMWN010000006.1"/>
</dbReference>
<accession>A0A8J7S9L1</accession>
<dbReference type="Pfam" id="PF07310">
    <property type="entry name" value="PAS_5"/>
    <property type="match status" value="1"/>
</dbReference>
<gene>
    <name evidence="1" type="ORF">KAJ83_13240</name>
</gene>
<dbReference type="Proteomes" id="UP000672602">
    <property type="component" value="Unassembled WGS sequence"/>
</dbReference>
<protein>
    <submittedName>
        <fullName evidence="1">PAS domain-containing protein</fullName>
    </submittedName>
</protein>
<name>A0A8J7S9L1_9PROT</name>
<dbReference type="AlphaFoldDB" id="A0A8J7S9L1"/>
<evidence type="ECO:0000313" key="2">
    <source>
        <dbReference type="Proteomes" id="UP000672602"/>
    </source>
</evidence>